<feature type="domain" description="Plant heme peroxidase family profile" evidence="10">
    <location>
        <begin position="75"/>
        <end position="289"/>
    </location>
</feature>
<evidence type="ECO:0000256" key="6">
    <source>
        <dbReference type="ARBA" id="ARBA00023002"/>
    </source>
</evidence>
<keyword evidence="12" id="KW-1185">Reference proteome</keyword>
<dbReference type="PRINTS" id="PR00458">
    <property type="entry name" value="PEROXIDASE"/>
</dbReference>
<dbReference type="PROSITE" id="PS00435">
    <property type="entry name" value="PEROXIDASE_1"/>
    <property type="match status" value="1"/>
</dbReference>
<dbReference type="Pfam" id="PF00141">
    <property type="entry name" value="peroxidase"/>
    <property type="match status" value="1"/>
</dbReference>
<keyword evidence="7" id="KW-0408">Iron</keyword>
<gene>
    <name evidence="11" type="ORF">EI97DRAFT_377057</name>
</gene>
<dbReference type="Proteomes" id="UP000800097">
    <property type="component" value="Unassembled WGS sequence"/>
</dbReference>
<keyword evidence="5" id="KW-0479">Metal-binding</keyword>
<keyword evidence="6 8" id="KW-0560">Oxidoreductase</keyword>
<evidence type="ECO:0000256" key="7">
    <source>
        <dbReference type="ARBA" id="ARBA00023004"/>
    </source>
</evidence>
<evidence type="ECO:0000259" key="10">
    <source>
        <dbReference type="PROSITE" id="PS50873"/>
    </source>
</evidence>
<dbReference type="EC" id="1.11.1.-" evidence="8"/>
<dbReference type="FunFam" id="1.10.520.10:FF:000005">
    <property type="entry name" value="Cytochrome c peroxidase"/>
    <property type="match status" value="1"/>
</dbReference>
<comment type="similarity">
    <text evidence="2">Belongs to the peroxidase family. Cytochrome c peroxidase subfamily.</text>
</comment>
<dbReference type="GO" id="GO:0034599">
    <property type="term" value="P:cellular response to oxidative stress"/>
    <property type="evidence" value="ECO:0007669"/>
    <property type="project" value="InterPro"/>
</dbReference>
<evidence type="ECO:0000256" key="4">
    <source>
        <dbReference type="ARBA" id="ARBA00022617"/>
    </source>
</evidence>
<accession>A0A6A6JL60</accession>
<evidence type="ECO:0000313" key="12">
    <source>
        <dbReference type="Proteomes" id="UP000800097"/>
    </source>
</evidence>
<dbReference type="GO" id="GO:0020037">
    <property type="term" value="F:heme binding"/>
    <property type="evidence" value="ECO:0007669"/>
    <property type="project" value="UniProtKB-UniRule"/>
</dbReference>
<dbReference type="FunFam" id="1.10.420.10:FF:000009">
    <property type="entry name" value="Ascorbate peroxidase"/>
    <property type="match status" value="1"/>
</dbReference>
<evidence type="ECO:0000256" key="9">
    <source>
        <dbReference type="SAM" id="MobiDB-lite"/>
    </source>
</evidence>
<proteinExistence type="inferred from homology"/>
<dbReference type="GO" id="GO:0042744">
    <property type="term" value="P:hydrogen peroxide catabolic process"/>
    <property type="evidence" value="ECO:0007669"/>
    <property type="project" value="TreeGrafter"/>
</dbReference>
<dbReference type="PROSITE" id="PS50873">
    <property type="entry name" value="PEROXIDASE_4"/>
    <property type="match status" value="1"/>
</dbReference>
<dbReference type="InterPro" id="IPR010255">
    <property type="entry name" value="Haem_peroxidase_sf"/>
</dbReference>
<keyword evidence="3 8" id="KW-0575">Peroxidase</keyword>
<evidence type="ECO:0000256" key="5">
    <source>
        <dbReference type="ARBA" id="ARBA00022723"/>
    </source>
</evidence>
<dbReference type="InterPro" id="IPR019793">
    <property type="entry name" value="Peroxidases_heam-ligand_BS"/>
</dbReference>
<dbReference type="GO" id="GO:0004601">
    <property type="term" value="F:peroxidase activity"/>
    <property type="evidence" value="ECO:0007669"/>
    <property type="project" value="UniProtKB-KW"/>
</dbReference>
<dbReference type="PRINTS" id="PR00459">
    <property type="entry name" value="ASPEROXIDASE"/>
</dbReference>
<feature type="region of interest" description="Disordered" evidence="9">
    <location>
        <begin position="292"/>
        <end position="319"/>
    </location>
</feature>
<dbReference type="SUPFAM" id="SSF48113">
    <property type="entry name" value="Heme-dependent peroxidases"/>
    <property type="match status" value="1"/>
</dbReference>
<dbReference type="PANTHER" id="PTHR31356">
    <property type="entry name" value="THYLAKOID LUMENAL 29 KDA PROTEIN, CHLOROPLASTIC-RELATED"/>
    <property type="match status" value="1"/>
</dbReference>
<dbReference type="RefSeq" id="XP_033653945.1">
    <property type="nucleotide sequence ID" value="XM_033795591.1"/>
</dbReference>
<evidence type="ECO:0000256" key="1">
    <source>
        <dbReference type="ARBA" id="ARBA00003917"/>
    </source>
</evidence>
<reference evidence="11" key="1">
    <citation type="journal article" date="2020" name="Stud. Mycol.">
        <title>101 Dothideomycetes genomes: a test case for predicting lifestyles and emergence of pathogens.</title>
        <authorList>
            <person name="Haridas S."/>
            <person name="Albert R."/>
            <person name="Binder M."/>
            <person name="Bloem J."/>
            <person name="Labutti K."/>
            <person name="Salamov A."/>
            <person name="Andreopoulos B."/>
            <person name="Baker S."/>
            <person name="Barry K."/>
            <person name="Bills G."/>
            <person name="Bluhm B."/>
            <person name="Cannon C."/>
            <person name="Castanera R."/>
            <person name="Culley D."/>
            <person name="Daum C."/>
            <person name="Ezra D."/>
            <person name="Gonzalez J."/>
            <person name="Henrissat B."/>
            <person name="Kuo A."/>
            <person name="Liang C."/>
            <person name="Lipzen A."/>
            <person name="Lutzoni F."/>
            <person name="Magnuson J."/>
            <person name="Mondo S."/>
            <person name="Nolan M."/>
            <person name="Ohm R."/>
            <person name="Pangilinan J."/>
            <person name="Park H.-J."/>
            <person name="Ramirez L."/>
            <person name="Alfaro M."/>
            <person name="Sun H."/>
            <person name="Tritt A."/>
            <person name="Yoshinaga Y."/>
            <person name="Zwiers L.-H."/>
            <person name="Turgeon B."/>
            <person name="Goodwin S."/>
            <person name="Spatafora J."/>
            <person name="Crous P."/>
            <person name="Grigoriev I."/>
        </authorList>
    </citation>
    <scope>NUCLEOTIDE SEQUENCE</scope>
    <source>
        <strain evidence="11">CBS 379.55</strain>
    </source>
</reference>
<dbReference type="EMBL" id="ML986493">
    <property type="protein sequence ID" value="KAF2276406.1"/>
    <property type="molecule type" value="Genomic_DNA"/>
</dbReference>
<dbReference type="GeneID" id="54548766"/>
<feature type="compositionally biased region" description="Basic and acidic residues" evidence="9">
    <location>
        <begin position="297"/>
        <end position="308"/>
    </location>
</feature>
<dbReference type="PROSITE" id="PS00436">
    <property type="entry name" value="PEROXIDASE_2"/>
    <property type="match status" value="1"/>
</dbReference>
<dbReference type="PANTHER" id="PTHR31356:SF36">
    <property type="entry name" value="L-ASCORBATE PEROXIDASE 3"/>
    <property type="match status" value="1"/>
</dbReference>
<dbReference type="InterPro" id="IPR002207">
    <property type="entry name" value="Peroxidase_I"/>
</dbReference>
<dbReference type="AlphaFoldDB" id="A0A6A6JL60"/>
<comment type="function">
    <text evidence="1">Destroys radicals which are normally produced within the cells and which are toxic to biological systems.</text>
</comment>
<dbReference type="GO" id="GO:0000302">
    <property type="term" value="P:response to reactive oxygen species"/>
    <property type="evidence" value="ECO:0007669"/>
    <property type="project" value="TreeGrafter"/>
</dbReference>
<evidence type="ECO:0000256" key="8">
    <source>
        <dbReference type="RuleBase" id="RU363051"/>
    </source>
</evidence>
<keyword evidence="4" id="KW-0349">Heme</keyword>
<dbReference type="GO" id="GO:0046872">
    <property type="term" value="F:metal ion binding"/>
    <property type="evidence" value="ECO:0007669"/>
    <property type="project" value="UniProtKB-UniRule"/>
</dbReference>
<protein>
    <recommendedName>
        <fullName evidence="8">Peroxidase</fullName>
        <ecNumber evidence="8">1.11.1.-</ecNumber>
    </recommendedName>
</protein>
<dbReference type="Gene3D" id="1.10.420.10">
    <property type="entry name" value="Peroxidase, domain 2"/>
    <property type="match status" value="1"/>
</dbReference>
<evidence type="ECO:0000256" key="2">
    <source>
        <dbReference type="ARBA" id="ARBA00005997"/>
    </source>
</evidence>
<sequence length="333" mass="36837">MSTSKSQKGDFDAVRADIKALLKQPEYDDGSAGPVLVRLAWHSSGTYDINTDTGGSNGAGMRYEYEGGDPANAGLQHARVFLEPVKAVHPWITYSDLWTLAGAVAIEEAGGPKIKWQGGRTDYVDDTKILKHKIAGRLPDATQGADHLRKVFYRMGFNDQEIVALSGAHTLGRCHADRSGFEGPWVNNPTRFSNQYFKLLSTLEWKPKTLPSGVKQFVYYDEDTETELMMLPTDMSLLADPKFAVWVRKYGADKELFFEHFADVFSRLMELGIQRDANGNITNTDNQLGGYISAPKKANEPGLKKNAGDEGLPVAEADGLEQRNAKYQARAKL</sequence>
<dbReference type="InterPro" id="IPR019794">
    <property type="entry name" value="Peroxidases_AS"/>
</dbReference>
<dbReference type="InterPro" id="IPR002016">
    <property type="entry name" value="Haem_peroxidase"/>
</dbReference>
<evidence type="ECO:0000313" key="11">
    <source>
        <dbReference type="EMBL" id="KAF2276406.1"/>
    </source>
</evidence>
<dbReference type="InterPro" id="IPR044831">
    <property type="entry name" value="Ccp1-like"/>
</dbReference>
<evidence type="ECO:0000256" key="3">
    <source>
        <dbReference type="ARBA" id="ARBA00022559"/>
    </source>
</evidence>
<dbReference type="CDD" id="cd00691">
    <property type="entry name" value="ascorbate_peroxidase"/>
    <property type="match status" value="1"/>
</dbReference>
<name>A0A6A6JL60_WESOR</name>
<dbReference type="Gene3D" id="1.10.520.10">
    <property type="match status" value="1"/>
</dbReference>
<organism evidence="11 12">
    <name type="scientific">Westerdykella ornata</name>
    <dbReference type="NCBI Taxonomy" id="318751"/>
    <lineage>
        <taxon>Eukaryota</taxon>
        <taxon>Fungi</taxon>
        <taxon>Dikarya</taxon>
        <taxon>Ascomycota</taxon>
        <taxon>Pezizomycotina</taxon>
        <taxon>Dothideomycetes</taxon>
        <taxon>Pleosporomycetidae</taxon>
        <taxon>Pleosporales</taxon>
        <taxon>Sporormiaceae</taxon>
        <taxon>Westerdykella</taxon>
    </lineage>
</organism>
<dbReference type="OrthoDB" id="2859658at2759"/>